<accession>A0AAD7NS50</accession>
<name>A0AAD7NS50_9AGAR</name>
<evidence type="ECO:0000313" key="1">
    <source>
        <dbReference type="EMBL" id="KAJ7772991.1"/>
    </source>
</evidence>
<reference evidence="1" key="1">
    <citation type="submission" date="2023-03" db="EMBL/GenBank/DDBJ databases">
        <title>Massive genome expansion in bonnet fungi (Mycena s.s.) driven by repeated elements and novel gene families across ecological guilds.</title>
        <authorList>
            <consortium name="Lawrence Berkeley National Laboratory"/>
            <person name="Harder C.B."/>
            <person name="Miyauchi S."/>
            <person name="Viragh M."/>
            <person name="Kuo A."/>
            <person name="Thoen E."/>
            <person name="Andreopoulos B."/>
            <person name="Lu D."/>
            <person name="Skrede I."/>
            <person name="Drula E."/>
            <person name="Henrissat B."/>
            <person name="Morin E."/>
            <person name="Kohler A."/>
            <person name="Barry K."/>
            <person name="LaButti K."/>
            <person name="Morin E."/>
            <person name="Salamov A."/>
            <person name="Lipzen A."/>
            <person name="Mereny Z."/>
            <person name="Hegedus B."/>
            <person name="Baldrian P."/>
            <person name="Stursova M."/>
            <person name="Weitz H."/>
            <person name="Taylor A."/>
            <person name="Grigoriev I.V."/>
            <person name="Nagy L.G."/>
            <person name="Martin F."/>
            <person name="Kauserud H."/>
        </authorList>
    </citation>
    <scope>NUCLEOTIDE SEQUENCE</scope>
    <source>
        <strain evidence="1">CBHHK188m</strain>
    </source>
</reference>
<comment type="caution">
    <text evidence="1">The sequence shown here is derived from an EMBL/GenBank/DDBJ whole genome shotgun (WGS) entry which is preliminary data.</text>
</comment>
<gene>
    <name evidence="1" type="ORF">DFH07DRAFT_767840</name>
</gene>
<organism evidence="1 2">
    <name type="scientific">Mycena maculata</name>
    <dbReference type="NCBI Taxonomy" id="230809"/>
    <lineage>
        <taxon>Eukaryota</taxon>
        <taxon>Fungi</taxon>
        <taxon>Dikarya</taxon>
        <taxon>Basidiomycota</taxon>
        <taxon>Agaricomycotina</taxon>
        <taxon>Agaricomycetes</taxon>
        <taxon>Agaricomycetidae</taxon>
        <taxon>Agaricales</taxon>
        <taxon>Marasmiineae</taxon>
        <taxon>Mycenaceae</taxon>
        <taxon>Mycena</taxon>
    </lineage>
</organism>
<dbReference type="Proteomes" id="UP001215280">
    <property type="component" value="Unassembled WGS sequence"/>
</dbReference>
<dbReference type="AlphaFoldDB" id="A0AAD7NS50"/>
<sequence length="172" mass="19663">MGKYLRMLVYSEPLGFTKRQRNNRIAVRGVEDLKLRLTRADLHIRTRLREIREALTNEQFSDWLSSVDSTITEVREAFAFYSRNSLHGIPFGGGQCSASPVRFLLQVNYCKEIPPDSIPFKPSMAFLSHESVHSKSIFAISGWKDTKYWVPKKHTSRCNGRALSANWSDPAA</sequence>
<proteinExistence type="predicted"/>
<protein>
    <submittedName>
        <fullName evidence="1">Uncharacterized protein</fullName>
    </submittedName>
</protein>
<keyword evidence="2" id="KW-1185">Reference proteome</keyword>
<evidence type="ECO:0000313" key="2">
    <source>
        <dbReference type="Proteomes" id="UP001215280"/>
    </source>
</evidence>
<dbReference type="EMBL" id="JARJLG010000018">
    <property type="protein sequence ID" value="KAJ7772991.1"/>
    <property type="molecule type" value="Genomic_DNA"/>
</dbReference>